<accession>A0A267WPH4</accession>
<proteinExistence type="predicted"/>
<evidence type="ECO:0000313" key="2">
    <source>
        <dbReference type="Proteomes" id="UP000216789"/>
    </source>
</evidence>
<dbReference type="EMBL" id="MNLB01000001">
    <property type="protein sequence ID" value="PAC74487.1"/>
    <property type="molecule type" value="Genomic_DNA"/>
</dbReference>
<reference evidence="1 2" key="1">
    <citation type="journal article" date="2017" name="ISME J.">
        <title>Unveiling bifidobacterial biogeography across the mammalian branch of the tree of life.</title>
        <authorList>
            <person name="Milani C."/>
            <person name="Mangifesta M."/>
            <person name="Mancabelli L."/>
            <person name="Lugli G.A."/>
            <person name="James K."/>
            <person name="Duranti S."/>
            <person name="Turroni F."/>
            <person name="Ferrario C."/>
            <person name="Ossiprandi M.C."/>
            <person name="van Sinderen D."/>
            <person name="Ventura M."/>
        </authorList>
    </citation>
    <scope>NUCLEOTIDE SEQUENCE [LARGE SCALE GENOMIC DNA]</scope>
    <source>
        <strain evidence="1 2">1E</strain>
    </source>
</reference>
<comment type="caution">
    <text evidence="1">The sequence shown here is derived from an EMBL/GenBank/DDBJ whole genome shotgun (WGS) entry which is preliminary data.</text>
</comment>
<dbReference type="Proteomes" id="UP000216789">
    <property type="component" value="Unassembled WGS sequence"/>
</dbReference>
<evidence type="ECO:0008006" key="3">
    <source>
        <dbReference type="Google" id="ProtNLM"/>
    </source>
</evidence>
<sequence length="30" mass="3188">MMAVFCAIGVVLGIAGVVYMGIALCRPERF</sequence>
<name>A0A267WPH4_BIFPS</name>
<evidence type="ECO:0000313" key="1">
    <source>
        <dbReference type="EMBL" id="PAC74487.1"/>
    </source>
</evidence>
<organism evidence="1 2">
    <name type="scientific">Bifidobacterium pseudocatenulatum</name>
    <dbReference type="NCBI Taxonomy" id="28026"/>
    <lineage>
        <taxon>Bacteria</taxon>
        <taxon>Bacillati</taxon>
        <taxon>Actinomycetota</taxon>
        <taxon>Actinomycetes</taxon>
        <taxon>Bifidobacteriales</taxon>
        <taxon>Bifidobacteriaceae</taxon>
        <taxon>Bifidobacterium</taxon>
    </lineage>
</organism>
<gene>
    <name evidence="1" type="ORF">BPS1E_0352</name>
</gene>
<dbReference type="AlphaFoldDB" id="A0A267WPH4"/>
<protein>
    <recommendedName>
        <fullName evidence="3">Potassium-transporting ATPase subunit F</fullName>
    </recommendedName>
</protein>